<evidence type="ECO:0000256" key="2">
    <source>
        <dbReference type="SAM" id="Phobius"/>
    </source>
</evidence>
<dbReference type="InterPro" id="IPR011600">
    <property type="entry name" value="Pept_C14_caspase"/>
</dbReference>
<feature type="compositionally biased region" description="Low complexity" evidence="1">
    <location>
        <begin position="433"/>
        <end position="451"/>
    </location>
</feature>
<name>A0ABZ1J1S2_9ACTN</name>
<dbReference type="InterPro" id="IPR029030">
    <property type="entry name" value="Caspase-like_dom_sf"/>
</dbReference>
<evidence type="ECO:0000313" key="5">
    <source>
        <dbReference type="Proteomes" id="UP001622690"/>
    </source>
</evidence>
<reference evidence="4 5" key="1">
    <citation type="submission" date="2022-10" db="EMBL/GenBank/DDBJ databases">
        <title>The complete genomes of actinobacterial strains from the NBC collection.</title>
        <authorList>
            <person name="Joergensen T.S."/>
            <person name="Alvarez Arevalo M."/>
            <person name="Sterndorff E.B."/>
            <person name="Faurdal D."/>
            <person name="Vuksanovic O."/>
            <person name="Mourched A.-S."/>
            <person name="Charusanti P."/>
            <person name="Shaw S."/>
            <person name="Blin K."/>
            <person name="Weber T."/>
        </authorList>
    </citation>
    <scope>NUCLEOTIDE SEQUENCE [LARGE SCALE GENOMIC DNA]</scope>
    <source>
        <strain evidence="4 5">NBC_00206</strain>
    </source>
</reference>
<feature type="compositionally biased region" description="Pro residues" evidence="1">
    <location>
        <begin position="481"/>
        <end position="490"/>
    </location>
</feature>
<feature type="domain" description="Peptidase C14 caspase" evidence="3">
    <location>
        <begin position="4"/>
        <end position="243"/>
    </location>
</feature>
<dbReference type="InterPro" id="IPR018247">
    <property type="entry name" value="EF_Hand_1_Ca_BS"/>
</dbReference>
<dbReference type="SUPFAM" id="SSF52129">
    <property type="entry name" value="Caspase-like"/>
    <property type="match status" value="1"/>
</dbReference>
<proteinExistence type="predicted"/>
<gene>
    <name evidence="4" type="ORF">OHU27_30220</name>
</gene>
<dbReference type="NCBIfam" id="NF047832">
    <property type="entry name" value="caspase_w_EACC1"/>
    <property type="match status" value="1"/>
</dbReference>
<keyword evidence="5" id="KW-1185">Reference proteome</keyword>
<dbReference type="Pfam" id="PF00656">
    <property type="entry name" value="Peptidase_C14"/>
    <property type="match status" value="1"/>
</dbReference>
<feature type="compositionally biased region" description="Basic and acidic residues" evidence="1">
    <location>
        <begin position="551"/>
        <end position="574"/>
    </location>
</feature>
<protein>
    <submittedName>
        <fullName evidence="4">Caspase family protein</fullName>
    </submittedName>
</protein>
<feature type="transmembrane region" description="Helical" evidence="2">
    <location>
        <begin position="582"/>
        <end position="605"/>
    </location>
</feature>
<dbReference type="PROSITE" id="PS00018">
    <property type="entry name" value="EF_HAND_1"/>
    <property type="match status" value="1"/>
</dbReference>
<dbReference type="Gene3D" id="3.40.50.1460">
    <property type="match status" value="1"/>
</dbReference>
<dbReference type="PANTHER" id="PTHR22576">
    <property type="entry name" value="MUCOSA ASSOCIATED LYMPHOID TISSUE LYMPHOMA TRANSLOCATION PROTEIN 1/PARACASPASE"/>
    <property type="match status" value="1"/>
</dbReference>
<feature type="compositionally biased region" description="Basic and acidic residues" evidence="1">
    <location>
        <begin position="494"/>
        <end position="503"/>
    </location>
</feature>
<keyword evidence="2" id="KW-1133">Transmembrane helix</keyword>
<dbReference type="PANTHER" id="PTHR22576:SF37">
    <property type="entry name" value="MUCOSA-ASSOCIATED LYMPHOID TISSUE LYMPHOMA TRANSLOCATION PROTEIN 1"/>
    <property type="match status" value="1"/>
</dbReference>
<feature type="transmembrane region" description="Helical" evidence="2">
    <location>
        <begin position="634"/>
        <end position="655"/>
    </location>
</feature>
<keyword evidence="2" id="KW-0472">Membrane</keyword>
<sequence>MTDTRHALIIANERYDDRALKQLKAPGHDADALAEVLGDPQIGDFDVDVVSNQPSYVLRRRIEHFFSDRRRDDTLVVHFSCHGIKSESGELYFAASDTEPLLLEATAVPAQFVRRCMSRSRAGRTVLFLDCCYGGAFSRSSSGVRSTGDVNVLDSFATDKPAGGRGWAVITASSSMEYAVEGGDLTEDTAPRPSVFTGAVVQGLDTGEADLDADGEISLDDLYDYVYDRVRGQNPHQTPGKTVEMQGELHLAHSRRRRRVEIAPEPIPASWRTALHSKNHFTRLGAVAELRYRLQSETLPVAEGARQALLDVAHNDMRQVADTASAHLREIRLQPSTGRLDFGRLLRDAPVPHKTVTLGGLPLARAFVAQPTEPWLRLTETDDGLDITVDPAAGGRLSADILLKGVADETVIHVEAELAAAPDDTEASGQGHARATAAPAPAQAPAHSAVPPDERRVPSTAHAPHEAPAHPAAETRVIPSPDAPPSPPAGPEAAHARAADETRLAPSPDTPPQTRPRPADDTAHTRPPGGTDRHNAETQVAPAGIPPRPEGAPRRPEGAPRRPEGAPRRQERARAPAPSRRAVVVGGGALVAALAGVGTFVAAALSGVRAVRDFADAGTGDSRSLGSFVEGTGAVPLLVASVLTAVVALVLSSVARHDLRARPERYTQGSTTLTKALTSLARWLAVPALVLAVLAFIAWLATRSLT</sequence>
<keyword evidence="2" id="KW-0812">Transmembrane</keyword>
<dbReference type="InterPro" id="IPR052039">
    <property type="entry name" value="Caspase-related_regulators"/>
</dbReference>
<dbReference type="RefSeq" id="WP_406260348.1">
    <property type="nucleotide sequence ID" value="NZ_CP108125.1"/>
</dbReference>
<dbReference type="EMBL" id="CP108125">
    <property type="protein sequence ID" value="WTO86472.1"/>
    <property type="molecule type" value="Genomic_DNA"/>
</dbReference>
<evidence type="ECO:0000259" key="3">
    <source>
        <dbReference type="Pfam" id="PF00656"/>
    </source>
</evidence>
<accession>A0ABZ1J1S2</accession>
<feature type="region of interest" description="Disordered" evidence="1">
    <location>
        <begin position="421"/>
        <end position="579"/>
    </location>
</feature>
<dbReference type="Proteomes" id="UP001622690">
    <property type="component" value="Chromosome"/>
</dbReference>
<organism evidence="4 5">
    <name type="scientific">Streptomyces nigra</name>
    <dbReference type="NCBI Taxonomy" id="1827580"/>
    <lineage>
        <taxon>Bacteria</taxon>
        <taxon>Bacillati</taxon>
        <taxon>Actinomycetota</taxon>
        <taxon>Actinomycetes</taxon>
        <taxon>Kitasatosporales</taxon>
        <taxon>Streptomycetaceae</taxon>
        <taxon>Streptomyces</taxon>
    </lineage>
</organism>
<feature type="compositionally biased region" description="Basic and acidic residues" evidence="1">
    <location>
        <begin position="452"/>
        <end position="468"/>
    </location>
</feature>
<feature type="transmembrane region" description="Helical" evidence="2">
    <location>
        <begin position="680"/>
        <end position="701"/>
    </location>
</feature>
<evidence type="ECO:0000313" key="4">
    <source>
        <dbReference type="EMBL" id="WTO86472.1"/>
    </source>
</evidence>
<evidence type="ECO:0000256" key="1">
    <source>
        <dbReference type="SAM" id="MobiDB-lite"/>
    </source>
</evidence>